<feature type="compositionally biased region" description="Basic and acidic residues" evidence="1">
    <location>
        <begin position="10"/>
        <end position="23"/>
    </location>
</feature>
<dbReference type="OrthoDB" id="2404678at2759"/>
<evidence type="ECO:0000313" key="2">
    <source>
        <dbReference type="EMBL" id="KAF0548423.1"/>
    </source>
</evidence>
<organism evidence="2 3">
    <name type="scientific">Gigaspora margarita</name>
    <dbReference type="NCBI Taxonomy" id="4874"/>
    <lineage>
        <taxon>Eukaryota</taxon>
        <taxon>Fungi</taxon>
        <taxon>Fungi incertae sedis</taxon>
        <taxon>Mucoromycota</taxon>
        <taxon>Glomeromycotina</taxon>
        <taxon>Glomeromycetes</taxon>
        <taxon>Diversisporales</taxon>
        <taxon>Gigasporaceae</taxon>
        <taxon>Gigaspora</taxon>
    </lineage>
</organism>
<keyword evidence="3" id="KW-1185">Reference proteome</keyword>
<comment type="caution">
    <text evidence="2">The sequence shown here is derived from an EMBL/GenBank/DDBJ whole genome shotgun (WGS) entry which is preliminary data.</text>
</comment>
<dbReference type="Proteomes" id="UP000439903">
    <property type="component" value="Unassembled WGS sequence"/>
</dbReference>
<proteinExistence type="predicted"/>
<reference evidence="2 3" key="1">
    <citation type="journal article" date="2019" name="Environ. Microbiol.">
        <title>At the nexus of three kingdoms: the genome of the mycorrhizal fungus Gigaspora margarita provides insights into plant, endobacterial and fungal interactions.</title>
        <authorList>
            <person name="Venice F."/>
            <person name="Ghignone S."/>
            <person name="Salvioli di Fossalunga A."/>
            <person name="Amselem J."/>
            <person name="Novero M."/>
            <person name="Xianan X."/>
            <person name="Sedzielewska Toro K."/>
            <person name="Morin E."/>
            <person name="Lipzen A."/>
            <person name="Grigoriev I.V."/>
            <person name="Henrissat B."/>
            <person name="Martin F.M."/>
            <person name="Bonfante P."/>
        </authorList>
    </citation>
    <scope>NUCLEOTIDE SEQUENCE [LARGE SCALE GENOMIC DNA]</scope>
    <source>
        <strain evidence="2 3">BEG34</strain>
    </source>
</reference>
<accession>A0A8H4EST8</accession>
<protein>
    <recommendedName>
        <fullName evidence="4">FAR1 domain-containing protein</fullName>
    </recommendedName>
</protein>
<dbReference type="EMBL" id="WTPW01000097">
    <property type="protein sequence ID" value="KAF0548423.1"/>
    <property type="molecule type" value="Genomic_DNA"/>
</dbReference>
<sequence length="211" mass="24584">MMMSQDDVNNESHNEFNNLKEESSENEADEVANQEASENLFLLVTSVTRKEISKRRPLETLSIPDAAFEQAVNLYVELQFEHWDYVNLVLLAYGQKEGFAWRIQDKKLDKNSRVYKYVFECRHARNFQSKKKTTELSQQCNRKSVKTNCTCYINICWLLKVLGPSITKLNLIHYGHELCPNNAHFINVYQLLPQNIIDKVGFYIDAIPNIS</sequence>
<evidence type="ECO:0008006" key="4">
    <source>
        <dbReference type="Google" id="ProtNLM"/>
    </source>
</evidence>
<name>A0A8H4EST8_GIGMA</name>
<dbReference type="AlphaFoldDB" id="A0A8H4EST8"/>
<evidence type="ECO:0000256" key="1">
    <source>
        <dbReference type="SAM" id="MobiDB-lite"/>
    </source>
</evidence>
<evidence type="ECO:0000313" key="3">
    <source>
        <dbReference type="Proteomes" id="UP000439903"/>
    </source>
</evidence>
<feature type="region of interest" description="Disordered" evidence="1">
    <location>
        <begin position="1"/>
        <end position="31"/>
    </location>
</feature>
<gene>
    <name evidence="2" type="ORF">F8M41_026128</name>
</gene>